<evidence type="ECO:0000313" key="14">
    <source>
        <dbReference type="Proteomes" id="UP000239920"/>
    </source>
</evidence>
<dbReference type="AlphaFoldDB" id="A0A2J6NQ64"/>
<dbReference type="PRINTS" id="PR00701">
    <property type="entry name" value="60KDINNERMP"/>
</dbReference>
<evidence type="ECO:0000256" key="2">
    <source>
        <dbReference type="ARBA" id="ARBA00022448"/>
    </source>
</evidence>
<dbReference type="RefSeq" id="WP_104688016.1">
    <property type="nucleotide sequence ID" value="NZ_JBKTHY010000008.1"/>
</dbReference>
<keyword evidence="8" id="KW-0143">Chaperone</keyword>
<dbReference type="CDD" id="cd20070">
    <property type="entry name" value="5TM_YidC_Alb3"/>
    <property type="match status" value="1"/>
</dbReference>
<dbReference type="GO" id="GO:0032977">
    <property type="term" value="F:membrane insertase activity"/>
    <property type="evidence" value="ECO:0007669"/>
    <property type="project" value="InterPro"/>
</dbReference>
<dbReference type="Proteomes" id="UP000239920">
    <property type="component" value="Unassembled WGS sequence"/>
</dbReference>
<dbReference type="InterPro" id="IPR028055">
    <property type="entry name" value="YidC/Oxa/ALB_C"/>
</dbReference>
<dbReference type="PROSITE" id="PS51257">
    <property type="entry name" value="PROKAR_LIPOPROTEIN"/>
    <property type="match status" value="1"/>
</dbReference>
<feature type="domain" description="Membrane insertase YidC/Oxa/ALB C-terminal" evidence="12">
    <location>
        <begin position="58"/>
        <end position="246"/>
    </location>
</feature>
<evidence type="ECO:0000256" key="4">
    <source>
        <dbReference type="ARBA" id="ARBA00022692"/>
    </source>
</evidence>
<feature type="transmembrane region" description="Helical" evidence="11">
    <location>
        <begin position="175"/>
        <end position="195"/>
    </location>
</feature>
<dbReference type="SUPFAM" id="SSF103473">
    <property type="entry name" value="MFS general substrate transporter"/>
    <property type="match status" value="1"/>
</dbReference>
<keyword evidence="2" id="KW-0813">Transport</keyword>
<keyword evidence="5" id="KW-0653">Protein transport</keyword>
<comment type="similarity">
    <text evidence="9">Belongs to the OXA1/ALB3/YidC family.</text>
</comment>
<feature type="transmembrane region" description="Helical" evidence="11">
    <location>
        <begin position="58"/>
        <end position="78"/>
    </location>
</feature>
<reference evidence="13 14" key="1">
    <citation type="submission" date="2017-09" db="EMBL/GenBank/DDBJ databases">
        <title>Bacterial strain isolated from the female urinary microbiota.</title>
        <authorList>
            <person name="Thomas-White K."/>
            <person name="Kumar N."/>
            <person name="Forster S."/>
            <person name="Putonti C."/>
            <person name="Lawley T."/>
            <person name="Wolfe A.J."/>
        </authorList>
    </citation>
    <scope>NUCLEOTIDE SEQUENCE [LARGE SCALE GENOMIC DNA]</scope>
    <source>
        <strain evidence="13 14">UMB0683</strain>
    </source>
</reference>
<evidence type="ECO:0000256" key="11">
    <source>
        <dbReference type="SAM" id="Phobius"/>
    </source>
</evidence>
<comment type="caution">
    <text evidence="13">The sequence shown here is derived from an EMBL/GenBank/DDBJ whole genome shotgun (WGS) entry which is preliminary data.</text>
</comment>
<keyword evidence="3" id="KW-1003">Cell membrane</keyword>
<dbReference type="GO" id="GO:0015031">
    <property type="term" value="P:protein transport"/>
    <property type="evidence" value="ECO:0007669"/>
    <property type="project" value="UniProtKB-KW"/>
</dbReference>
<feature type="transmembrane region" description="Helical" evidence="11">
    <location>
        <begin position="130"/>
        <end position="155"/>
    </location>
</feature>
<evidence type="ECO:0000256" key="10">
    <source>
        <dbReference type="SAM" id="MobiDB-lite"/>
    </source>
</evidence>
<dbReference type="EMBL" id="PNFV01000001">
    <property type="protein sequence ID" value="PMB83460.1"/>
    <property type="molecule type" value="Genomic_DNA"/>
</dbReference>
<evidence type="ECO:0000256" key="1">
    <source>
        <dbReference type="ARBA" id="ARBA00004651"/>
    </source>
</evidence>
<evidence type="ECO:0000256" key="6">
    <source>
        <dbReference type="ARBA" id="ARBA00022989"/>
    </source>
</evidence>
<dbReference type="OrthoDB" id="9780552at2"/>
<dbReference type="NCBIfam" id="TIGR03592">
    <property type="entry name" value="yidC_oxa1_cterm"/>
    <property type="match status" value="1"/>
</dbReference>
<feature type="region of interest" description="Disordered" evidence="10">
    <location>
        <begin position="259"/>
        <end position="318"/>
    </location>
</feature>
<evidence type="ECO:0000313" key="13">
    <source>
        <dbReference type="EMBL" id="PMB83460.1"/>
    </source>
</evidence>
<dbReference type="Pfam" id="PF02096">
    <property type="entry name" value="60KD_IMP"/>
    <property type="match status" value="1"/>
</dbReference>
<evidence type="ECO:0000256" key="9">
    <source>
        <dbReference type="RuleBase" id="RU003945"/>
    </source>
</evidence>
<evidence type="ECO:0000256" key="5">
    <source>
        <dbReference type="ARBA" id="ARBA00022927"/>
    </source>
</evidence>
<keyword evidence="4 9" id="KW-0812">Transmembrane</keyword>
<keyword evidence="6 11" id="KW-1133">Transmembrane helix</keyword>
<protein>
    <submittedName>
        <fullName evidence="13">OxaA</fullName>
    </submittedName>
</protein>
<dbReference type="PANTHER" id="PTHR12428:SF65">
    <property type="entry name" value="CYTOCHROME C OXIDASE ASSEMBLY PROTEIN COX18, MITOCHONDRIAL"/>
    <property type="match status" value="1"/>
</dbReference>
<dbReference type="InterPro" id="IPR047196">
    <property type="entry name" value="YidC_ALB_C"/>
</dbReference>
<accession>A0A2J6NQ64</accession>
<evidence type="ECO:0000256" key="7">
    <source>
        <dbReference type="ARBA" id="ARBA00023136"/>
    </source>
</evidence>
<comment type="subcellular location">
    <subcellularLocation>
        <location evidence="1">Cell membrane</location>
        <topology evidence="1">Multi-pass membrane protein</topology>
    </subcellularLocation>
    <subcellularLocation>
        <location evidence="9">Membrane</location>
        <topology evidence="9">Multi-pass membrane protein</topology>
    </subcellularLocation>
</comment>
<name>A0A2J6NQ64_9LACO</name>
<organism evidence="13 14">
    <name type="scientific">Limosilactobacillus pontis</name>
    <dbReference type="NCBI Taxonomy" id="35787"/>
    <lineage>
        <taxon>Bacteria</taxon>
        <taxon>Bacillati</taxon>
        <taxon>Bacillota</taxon>
        <taxon>Bacilli</taxon>
        <taxon>Lactobacillales</taxon>
        <taxon>Lactobacillaceae</taxon>
        <taxon>Limosilactobacillus</taxon>
    </lineage>
</organism>
<evidence type="ECO:0000256" key="3">
    <source>
        <dbReference type="ARBA" id="ARBA00022475"/>
    </source>
</evidence>
<sequence>MKHKRLTVVGLMTTMLLLLSGCVRTTKSGRPYGFVYDYMAKPMQHLMEWLASHLGNNYGWAIIVIVVIVRTILLPVMFSQMKKSTITQEKMARVQPLIKELSAKQKAAKTPEEQAAVSQQMMALYRDNNISLTGGIGCLPLLIQLPVFAALYAAIRYSPDLYHATFFGVALGKPSFIFAVLSFIAYAVQSYLGLVGVPEEQKKQMKMAIWLSPFMTFFISLTSSAGLGLYFFIGGLFAILQTLMVNAYRPRIRKQIAEEAKKHPIKKPKAPASTKSSTGDTSTAAAIDQLKKPNPAKQMAQRNRQRNAGKQQHHKSNK</sequence>
<dbReference type="GO" id="GO:0051205">
    <property type="term" value="P:protein insertion into membrane"/>
    <property type="evidence" value="ECO:0007669"/>
    <property type="project" value="TreeGrafter"/>
</dbReference>
<feature type="compositionally biased region" description="Basic residues" evidence="10">
    <location>
        <begin position="303"/>
        <end position="318"/>
    </location>
</feature>
<dbReference type="PANTHER" id="PTHR12428">
    <property type="entry name" value="OXA1"/>
    <property type="match status" value="1"/>
</dbReference>
<evidence type="ECO:0000256" key="8">
    <source>
        <dbReference type="ARBA" id="ARBA00023186"/>
    </source>
</evidence>
<keyword evidence="7 11" id="KW-0472">Membrane</keyword>
<dbReference type="GO" id="GO:0005886">
    <property type="term" value="C:plasma membrane"/>
    <property type="evidence" value="ECO:0007669"/>
    <property type="project" value="UniProtKB-SubCell"/>
</dbReference>
<gene>
    <name evidence="13" type="ORF">CK797_01315</name>
</gene>
<dbReference type="InterPro" id="IPR036259">
    <property type="entry name" value="MFS_trans_sf"/>
</dbReference>
<proteinExistence type="inferred from homology"/>
<evidence type="ECO:0000259" key="12">
    <source>
        <dbReference type="Pfam" id="PF02096"/>
    </source>
</evidence>
<dbReference type="InterPro" id="IPR001708">
    <property type="entry name" value="YidC/ALB3/OXA1/COX18"/>
</dbReference>